<dbReference type="Gene3D" id="3.90.226.10">
    <property type="entry name" value="2-enoyl-CoA Hydratase, Chain A, domain 1"/>
    <property type="match status" value="1"/>
</dbReference>
<evidence type="ECO:0000256" key="3">
    <source>
        <dbReference type="ARBA" id="ARBA00023239"/>
    </source>
</evidence>
<dbReference type="GO" id="GO:0016507">
    <property type="term" value="C:mitochondrial fatty acid beta-oxidation multienzyme complex"/>
    <property type="evidence" value="ECO:0007669"/>
    <property type="project" value="TreeGrafter"/>
</dbReference>
<comment type="similarity">
    <text evidence="2">In the central section; belongs to the 3-hydroxyacyl-CoA dehydrogenase family.</text>
</comment>
<dbReference type="Gene3D" id="1.10.1040.10">
    <property type="entry name" value="N-(1-d-carboxylethyl)-l-norvaline Dehydrogenase, domain 2"/>
    <property type="match status" value="1"/>
</dbReference>
<dbReference type="GO" id="GO:0016509">
    <property type="term" value="F:long-chain (3S)-3-hydroxyacyl-CoA dehydrogenase (NAD+) activity"/>
    <property type="evidence" value="ECO:0007669"/>
    <property type="project" value="TreeGrafter"/>
</dbReference>
<dbReference type="InterPro" id="IPR001753">
    <property type="entry name" value="Enoyl-CoA_hydra/iso"/>
</dbReference>
<dbReference type="InterPro" id="IPR006108">
    <property type="entry name" value="3HC_DH_C"/>
</dbReference>
<dbReference type="Pfam" id="PF00725">
    <property type="entry name" value="3HCDH"/>
    <property type="match status" value="1"/>
</dbReference>
<evidence type="ECO:0000256" key="2">
    <source>
        <dbReference type="ARBA" id="ARBA00007005"/>
    </source>
</evidence>
<evidence type="ECO:0000256" key="4">
    <source>
        <dbReference type="ARBA" id="ARBA00023268"/>
    </source>
</evidence>
<dbReference type="SUPFAM" id="SSF52096">
    <property type="entry name" value="ClpP/crotonase"/>
    <property type="match status" value="1"/>
</dbReference>
<name>A0A8B9HUV4_ASTMX</name>
<evidence type="ECO:0000256" key="1">
    <source>
        <dbReference type="ARBA" id="ARBA00000469"/>
    </source>
</evidence>
<sequence length="412" mass="44700">MIQDCKTAGEATLLSQEGQRMMKKIEKSLKPIVAAINGSCLSGGLEFAIACHYRVGTDSPPEVLQGLLPGAGGTQRLPKMIGLPSALELMLTGRNIQAEKAKRLGLVHQVVNMLDPGLNSPEEGTTEYLEKVAVDCACGIAKEETALTVENSGMQKIERYILTLEQTKRLYPAPLKIIKSIKLVWSRDQKLDTNELEMSSQSNALIGLYQGKVACKKNRFRVPEKKVKPLAILGAMAHLHIKHKVLQEVEAVIPPHCIFASKTSAVLITDIAEATPMLNEAVGVLQEGVNIKKLDLLTKSFGFPLGAASLEDEVGIDVLINAAEELGKAFGSRICGGNISGKGFYRILRYPYLLSVAGKQAISWGPELSWGPQRIISYKLNVTAICLRGRLNSMMVNAGKYSNTVIKGGSRH</sequence>
<protein>
    <submittedName>
        <fullName evidence="8">Hydroxyacyl-CoA dehydrogenase trifunctional multienzyme complex subunit alpha b</fullName>
    </submittedName>
</protein>
<dbReference type="SUPFAM" id="SSF48179">
    <property type="entry name" value="6-phosphogluconate dehydrogenase C-terminal domain-like"/>
    <property type="match status" value="1"/>
</dbReference>
<dbReference type="PANTHER" id="PTHR43612:SF3">
    <property type="entry name" value="TRIFUNCTIONAL ENZYME SUBUNIT ALPHA, MITOCHONDRIAL"/>
    <property type="match status" value="1"/>
</dbReference>
<dbReference type="AlphaFoldDB" id="A0A8B9HUV4"/>
<feature type="domain" description="3-hydroxyacyl-CoA dehydrogenase C-terminal" evidence="7">
    <location>
        <begin position="275"/>
        <end position="333"/>
    </location>
</feature>
<dbReference type="Pfam" id="PF00378">
    <property type="entry name" value="ECH_1"/>
    <property type="match status" value="1"/>
</dbReference>
<dbReference type="CDD" id="cd06558">
    <property type="entry name" value="crotonase-like"/>
    <property type="match status" value="1"/>
</dbReference>
<dbReference type="InterPro" id="IPR029045">
    <property type="entry name" value="ClpP/crotonase-like_dom_sf"/>
</dbReference>
<dbReference type="PANTHER" id="PTHR43612">
    <property type="entry name" value="TRIFUNCTIONAL ENZYME SUBUNIT ALPHA"/>
    <property type="match status" value="1"/>
</dbReference>
<keyword evidence="3" id="KW-0456">Lyase</keyword>
<dbReference type="InterPro" id="IPR036291">
    <property type="entry name" value="NAD(P)-bd_dom_sf"/>
</dbReference>
<dbReference type="GO" id="GO:0006635">
    <property type="term" value="P:fatty acid beta-oxidation"/>
    <property type="evidence" value="ECO:0007669"/>
    <property type="project" value="UniProtKB-UniPathway"/>
</dbReference>
<accession>A0A8B9HUV4</accession>
<keyword evidence="4" id="KW-0511">Multifunctional enzyme</keyword>
<reference evidence="8" key="1">
    <citation type="submission" date="2025-08" db="UniProtKB">
        <authorList>
            <consortium name="Ensembl"/>
        </authorList>
    </citation>
    <scope>IDENTIFICATION</scope>
</reference>
<evidence type="ECO:0000256" key="6">
    <source>
        <dbReference type="ARBA" id="ARBA00048361"/>
    </source>
</evidence>
<dbReference type="SUPFAM" id="SSF51735">
    <property type="entry name" value="NAD(P)-binding Rossmann-fold domains"/>
    <property type="match status" value="1"/>
</dbReference>
<comment type="catalytic activity">
    <reaction evidence="5">
        <text>(3S)-hydroxyhexadecanoyl-CoA + NAD(+) = 3-oxohexadecanoyl-CoA + NADH + H(+)</text>
        <dbReference type="Rhea" id="RHEA:31159"/>
        <dbReference type="ChEBI" id="CHEBI:15378"/>
        <dbReference type="ChEBI" id="CHEBI:57349"/>
        <dbReference type="ChEBI" id="CHEBI:57540"/>
        <dbReference type="ChEBI" id="CHEBI:57945"/>
        <dbReference type="ChEBI" id="CHEBI:62613"/>
    </reaction>
    <physiologicalReaction direction="left-to-right" evidence="5">
        <dbReference type="Rhea" id="RHEA:31160"/>
    </physiologicalReaction>
</comment>
<dbReference type="InterPro" id="IPR050136">
    <property type="entry name" value="FA_oxidation_alpha_subunit"/>
</dbReference>
<dbReference type="Ensembl" id="ENSAMXT00005019651.1">
    <property type="protein sequence ID" value="ENSAMXP00005017781.1"/>
    <property type="gene ID" value="ENSAMXG00005009224.1"/>
</dbReference>
<dbReference type="InterPro" id="IPR008927">
    <property type="entry name" value="6-PGluconate_DH-like_C_sf"/>
</dbReference>
<evidence type="ECO:0000313" key="8">
    <source>
        <dbReference type="Ensembl" id="ENSAMXP00005017781.1"/>
    </source>
</evidence>
<dbReference type="GO" id="GO:0004300">
    <property type="term" value="F:enoyl-CoA hydratase activity"/>
    <property type="evidence" value="ECO:0007669"/>
    <property type="project" value="TreeGrafter"/>
</dbReference>
<comment type="catalytic activity">
    <reaction evidence="6">
        <text>(3S)-hydroxydecanoyl-CoA + NAD(+) = 3-oxodecanoyl-CoA + NADH + H(+)</text>
        <dbReference type="Rhea" id="RHEA:31187"/>
        <dbReference type="ChEBI" id="CHEBI:15378"/>
        <dbReference type="ChEBI" id="CHEBI:57540"/>
        <dbReference type="ChEBI" id="CHEBI:57945"/>
        <dbReference type="ChEBI" id="CHEBI:62548"/>
        <dbReference type="ChEBI" id="CHEBI:62616"/>
    </reaction>
    <physiologicalReaction direction="left-to-right" evidence="6">
        <dbReference type="Rhea" id="RHEA:31188"/>
    </physiologicalReaction>
</comment>
<dbReference type="Proteomes" id="UP000694621">
    <property type="component" value="Unplaced"/>
</dbReference>
<dbReference type="UniPathway" id="UPA00659"/>
<organism evidence="8 9">
    <name type="scientific">Astyanax mexicanus</name>
    <name type="common">Blind cave fish</name>
    <name type="synonym">Astyanax fasciatus mexicanus</name>
    <dbReference type="NCBI Taxonomy" id="7994"/>
    <lineage>
        <taxon>Eukaryota</taxon>
        <taxon>Metazoa</taxon>
        <taxon>Chordata</taxon>
        <taxon>Craniata</taxon>
        <taxon>Vertebrata</taxon>
        <taxon>Euteleostomi</taxon>
        <taxon>Actinopterygii</taxon>
        <taxon>Neopterygii</taxon>
        <taxon>Teleostei</taxon>
        <taxon>Ostariophysi</taxon>
        <taxon>Characiformes</taxon>
        <taxon>Characoidei</taxon>
        <taxon>Acestrorhamphidae</taxon>
        <taxon>Acestrorhamphinae</taxon>
        <taxon>Astyanax</taxon>
    </lineage>
</organism>
<dbReference type="GO" id="GO:0070403">
    <property type="term" value="F:NAD+ binding"/>
    <property type="evidence" value="ECO:0007669"/>
    <property type="project" value="InterPro"/>
</dbReference>
<proteinExistence type="inferred from homology"/>
<evidence type="ECO:0000259" key="7">
    <source>
        <dbReference type="Pfam" id="PF00725"/>
    </source>
</evidence>
<evidence type="ECO:0000256" key="5">
    <source>
        <dbReference type="ARBA" id="ARBA00047613"/>
    </source>
</evidence>
<evidence type="ECO:0000313" key="9">
    <source>
        <dbReference type="Proteomes" id="UP000694621"/>
    </source>
</evidence>
<comment type="catalytic activity">
    <reaction evidence="1">
        <text>(3S)-hydroxyhexadecanoyl-CoA = (2E)-hexadecenoyl-CoA + H2O</text>
        <dbReference type="Rhea" id="RHEA:31163"/>
        <dbReference type="ChEBI" id="CHEBI:15377"/>
        <dbReference type="ChEBI" id="CHEBI:61526"/>
        <dbReference type="ChEBI" id="CHEBI:62613"/>
    </reaction>
    <physiologicalReaction direction="right-to-left" evidence="1">
        <dbReference type="Rhea" id="RHEA:31165"/>
    </physiologicalReaction>
</comment>
<dbReference type="InterPro" id="IPR013328">
    <property type="entry name" value="6PGD_dom2"/>
</dbReference>